<dbReference type="OrthoDB" id="7357161at2"/>
<evidence type="ECO:0000313" key="1">
    <source>
        <dbReference type="EMBL" id="OSQ39647.1"/>
    </source>
</evidence>
<accession>A0A1Y2L394</accession>
<dbReference type="Proteomes" id="UP000193391">
    <property type="component" value="Unassembled WGS sequence"/>
</dbReference>
<evidence type="ECO:0000313" key="2">
    <source>
        <dbReference type="Proteomes" id="UP000193391"/>
    </source>
</evidence>
<reference evidence="1 2" key="1">
    <citation type="submission" date="2014-03" db="EMBL/GenBank/DDBJ databases">
        <title>The draft genome sequence of Thalassospira mesophila JCM 18969.</title>
        <authorList>
            <person name="Lai Q."/>
            <person name="Shao Z."/>
        </authorList>
    </citation>
    <scope>NUCLEOTIDE SEQUENCE [LARGE SCALE GENOMIC DNA]</scope>
    <source>
        <strain evidence="1 2">JCM 18969</strain>
    </source>
</reference>
<sequence length="85" mass="10127">MGRVLPASDDLIFLGGLTWHRDGKHCWRAADRFAEYTICRDVDDRWHGYWMRNGIKTRAEWSCPTIETYAEYLIDQVRHARLEID</sequence>
<keyword evidence="2" id="KW-1185">Reference proteome</keyword>
<dbReference type="EMBL" id="JFKA01000002">
    <property type="protein sequence ID" value="OSQ39647.1"/>
    <property type="molecule type" value="Genomic_DNA"/>
</dbReference>
<dbReference type="AlphaFoldDB" id="A0A1Y2L394"/>
<gene>
    <name evidence="1" type="ORF">TMES_06575</name>
</gene>
<organism evidence="1 2">
    <name type="scientific">Thalassospira mesophila</name>
    <dbReference type="NCBI Taxonomy" id="1293891"/>
    <lineage>
        <taxon>Bacteria</taxon>
        <taxon>Pseudomonadati</taxon>
        <taxon>Pseudomonadota</taxon>
        <taxon>Alphaproteobacteria</taxon>
        <taxon>Rhodospirillales</taxon>
        <taxon>Thalassospiraceae</taxon>
        <taxon>Thalassospira</taxon>
    </lineage>
</organism>
<name>A0A1Y2L394_9PROT</name>
<comment type="caution">
    <text evidence="1">The sequence shown here is derived from an EMBL/GenBank/DDBJ whole genome shotgun (WGS) entry which is preliminary data.</text>
</comment>
<dbReference type="RefSeq" id="WP_085580674.1">
    <property type="nucleotide sequence ID" value="NZ_JFKA01000002.1"/>
</dbReference>
<protein>
    <submittedName>
        <fullName evidence="1">Uncharacterized protein</fullName>
    </submittedName>
</protein>
<proteinExistence type="predicted"/>